<feature type="transmembrane region" description="Helical" evidence="6">
    <location>
        <begin position="76"/>
        <end position="92"/>
    </location>
</feature>
<keyword evidence="3 6" id="KW-0812">Transmembrane</keyword>
<dbReference type="Proteomes" id="UP000233398">
    <property type="component" value="Unassembled WGS sequence"/>
</dbReference>
<feature type="transmembrane region" description="Helical" evidence="6">
    <location>
        <begin position="48"/>
        <end position="64"/>
    </location>
</feature>
<evidence type="ECO:0000256" key="2">
    <source>
        <dbReference type="ARBA" id="ARBA00009694"/>
    </source>
</evidence>
<keyword evidence="5 6" id="KW-0472">Membrane</keyword>
<name>A0A2N0VE65_9BACT</name>
<gene>
    <name evidence="7" type="ORF">CWD77_13800</name>
</gene>
<dbReference type="Pfam" id="PF04241">
    <property type="entry name" value="DUF423"/>
    <property type="match status" value="1"/>
</dbReference>
<keyword evidence="4 6" id="KW-1133">Transmembrane helix</keyword>
<evidence type="ECO:0000256" key="3">
    <source>
        <dbReference type="ARBA" id="ARBA00022692"/>
    </source>
</evidence>
<evidence type="ECO:0000256" key="6">
    <source>
        <dbReference type="SAM" id="Phobius"/>
    </source>
</evidence>
<comment type="similarity">
    <text evidence="2">Belongs to the UPF0382 family.</text>
</comment>
<dbReference type="AlphaFoldDB" id="A0A2N0VE65"/>
<dbReference type="InterPro" id="IPR006696">
    <property type="entry name" value="DUF423"/>
</dbReference>
<dbReference type="PANTHER" id="PTHR43461:SF1">
    <property type="entry name" value="TRANSMEMBRANE PROTEIN 256"/>
    <property type="match status" value="1"/>
</dbReference>
<dbReference type="PANTHER" id="PTHR43461">
    <property type="entry name" value="TRANSMEMBRANE PROTEIN 256"/>
    <property type="match status" value="1"/>
</dbReference>
<dbReference type="RefSeq" id="WP_101074171.1">
    <property type="nucleotide sequence ID" value="NZ_PISP01000006.1"/>
</dbReference>
<proteinExistence type="inferred from homology"/>
<sequence length="131" mass="14253">MKSKSLLISGSLFLTLAVAFGAFGAHIVQDMLTPERFEVYKTGVEYHFYHAIGLLLIGVASFHLEKSVWLTWSSRLIITGILIFSGSLYILTLTDTGWLGAITPLGGVAFILGWIFFAVSASTGLKNNPNL</sequence>
<feature type="transmembrane region" description="Helical" evidence="6">
    <location>
        <begin position="98"/>
        <end position="119"/>
    </location>
</feature>
<reference evidence="7 8" key="1">
    <citation type="submission" date="2017-11" db="EMBL/GenBank/DDBJ databases">
        <title>Rhodohalobacter 15182 sp. nov., isolated from a salt lake.</title>
        <authorList>
            <person name="Han S."/>
        </authorList>
    </citation>
    <scope>NUCLEOTIDE SEQUENCE [LARGE SCALE GENOMIC DNA]</scope>
    <source>
        <strain evidence="7 8">15182</strain>
    </source>
</reference>
<protein>
    <submittedName>
        <fullName evidence="7">DUF423 domain-containing protein</fullName>
    </submittedName>
</protein>
<comment type="caution">
    <text evidence="7">The sequence shown here is derived from an EMBL/GenBank/DDBJ whole genome shotgun (WGS) entry which is preliminary data.</text>
</comment>
<evidence type="ECO:0000313" key="7">
    <source>
        <dbReference type="EMBL" id="PKD42486.1"/>
    </source>
</evidence>
<comment type="subcellular location">
    <subcellularLocation>
        <location evidence="1">Membrane</location>
        <topology evidence="1">Multi-pass membrane protein</topology>
    </subcellularLocation>
</comment>
<evidence type="ECO:0000256" key="4">
    <source>
        <dbReference type="ARBA" id="ARBA00022989"/>
    </source>
</evidence>
<evidence type="ECO:0000256" key="5">
    <source>
        <dbReference type="ARBA" id="ARBA00023136"/>
    </source>
</evidence>
<dbReference type="OrthoDB" id="9802121at2"/>
<dbReference type="EMBL" id="PISP01000006">
    <property type="protein sequence ID" value="PKD42486.1"/>
    <property type="molecule type" value="Genomic_DNA"/>
</dbReference>
<evidence type="ECO:0000256" key="1">
    <source>
        <dbReference type="ARBA" id="ARBA00004141"/>
    </source>
</evidence>
<organism evidence="7 8">
    <name type="scientific">Rhodohalobacter barkolensis</name>
    <dbReference type="NCBI Taxonomy" id="2053187"/>
    <lineage>
        <taxon>Bacteria</taxon>
        <taxon>Pseudomonadati</taxon>
        <taxon>Balneolota</taxon>
        <taxon>Balneolia</taxon>
        <taxon>Balneolales</taxon>
        <taxon>Balneolaceae</taxon>
        <taxon>Rhodohalobacter</taxon>
    </lineage>
</organism>
<accession>A0A2N0VE65</accession>
<dbReference type="GO" id="GO:0005886">
    <property type="term" value="C:plasma membrane"/>
    <property type="evidence" value="ECO:0007669"/>
    <property type="project" value="TreeGrafter"/>
</dbReference>
<evidence type="ECO:0000313" key="8">
    <source>
        <dbReference type="Proteomes" id="UP000233398"/>
    </source>
</evidence>
<keyword evidence="8" id="KW-1185">Reference proteome</keyword>